<sequence length="605" mass="67966">MSEGGMLGNLVGNNSNLELKSCLLLNISLCEETESSEDFLVTIYNPISHVVSQYVRLPVSGDSYTVTDYNGESVVSQLVPIPQSVLNIPYRKSSALNELVFRATDLPPLGFTSYRVVLAATSEGTERTEESEDLSIGNKPSQHIPYIRQPARRWCIKVRLHGADPHRAMLSRRFVRTGVVRLRDVSVHINSTSGLVRSISVNGTDLPLQQSLLYYSGYFGDDKVPVNTSSGAYVFRPNSSEPVTITENVAVRVLKGPLVEEVHQVYNEWVSQVIRVYKEENHVEFEWLVGPIPVTDGVGKEPVSRFTTNLESGGLFYTDANGRELQERRRDYRATWTWDVTEPVAGNYYPVTSRILLRDHDQGVEFAVLNDRAQGGSSLQDGQVELMVSETWCALAQEGRVYMITLAHARVHRRLLHVQTFGQALNETAFGEGVIARGRHFVVAGRTSESEGVSLAAQERMLAQKILHAPWVFVSQAASIRRLGDVQSQQFSGLSISLPDNVNLLTLEPWADKRLLVRLEHILEKNEDSDLSQEVNIDLQRMLSTVTVLSFYETTIDGNTQLQEVDRLQWYITDTGERESPDRHTDNFTVTLSPMQIRTFLIQLQ</sequence>
<dbReference type="GO" id="GO:0030246">
    <property type="term" value="F:carbohydrate binding"/>
    <property type="evidence" value="ECO:0007669"/>
    <property type="project" value="InterPro"/>
</dbReference>
<dbReference type="PANTHER" id="PTHR11607:SF3">
    <property type="entry name" value="LYSOSOMAL ALPHA-MANNOSIDASE"/>
    <property type="match status" value="1"/>
</dbReference>
<dbReference type="GO" id="GO:0005764">
    <property type="term" value="C:lysosome"/>
    <property type="evidence" value="ECO:0007669"/>
    <property type="project" value="TreeGrafter"/>
</dbReference>
<protein>
    <recommendedName>
        <fullName evidence="5">Alpha-mannosidase</fullName>
    </recommendedName>
</protein>
<feature type="domain" description="Lysosomal alpha-mannosidase-like central" evidence="3">
    <location>
        <begin position="74"/>
        <end position="116"/>
    </location>
</feature>
<dbReference type="EMBL" id="OB793967">
    <property type="protein sequence ID" value="CAD7429112.1"/>
    <property type="molecule type" value="Genomic_DNA"/>
</dbReference>
<gene>
    <name evidence="4" type="ORF">TMSB3V08_LOCUS5897</name>
</gene>
<dbReference type="GO" id="GO:0004559">
    <property type="term" value="F:alpha-mannosidase activity"/>
    <property type="evidence" value="ECO:0007669"/>
    <property type="project" value="InterPro"/>
</dbReference>
<dbReference type="PANTHER" id="PTHR11607">
    <property type="entry name" value="ALPHA-MANNOSIDASE"/>
    <property type="match status" value="1"/>
</dbReference>
<evidence type="ECO:0000313" key="4">
    <source>
        <dbReference type="EMBL" id="CAD7429112.1"/>
    </source>
</evidence>
<dbReference type="Gene3D" id="2.60.40.1180">
    <property type="entry name" value="Golgi alpha-mannosidase II"/>
    <property type="match status" value="1"/>
</dbReference>
<dbReference type="Pfam" id="PF07748">
    <property type="entry name" value="Glyco_hydro_38C"/>
    <property type="match status" value="1"/>
</dbReference>
<dbReference type="InterPro" id="IPR011013">
    <property type="entry name" value="Gal_mutarotase_sf_dom"/>
</dbReference>
<dbReference type="GO" id="GO:0006013">
    <property type="term" value="P:mannose metabolic process"/>
    <property type="evidence" value="ECO:0007669"/>
    <property type="project" value="InterPro"/>
</dbReference>
<proteinExistence type="predicted"/>
<organism evidence="4">
    <name type="scientific">Timema monikensis</name>
    <dbReference type="NCBI Taxonomy" id="170555"/>
    <lineage>
        <taxon>Eukaryota</taxon>
        <taxon>Metazoa</taxon>
        <taxon>Ecdysozoa</taxon>
        <taxon>Arthropoda</taxon>
        <taxon>Hexapoda</taxon>
        <taxon>Insecta</taxon>
        <taxon>Pterygota</taxon>
        <taxon>Neoptera</taxon>
        <taxon>Polyneoptera</taxon>
        <taxon>Phasmatodea</taxon>
        <taxon>Timematodea</taxon>
        <taxon>Timematoidea</taxon>
        <taxon>Timematidae</taxon>
        <taxon>Timema</taxon>
    </lineage>
</organism>
<dbReference type="Pfam" id="PF21260">
    <property type="entry name" value="Laman-like_dom"/>
    <property type="match status" value="1"/>
</dbReference>
<dbReference type="FunFam" id="2.70.98.30:FF:000003">
    <property type="entry name" value="Alpha-mannosidase"/>
    <property type="match status" value="1"/>
</dbReference>
<dbReference type="Gene3D" id="2.60.40.1360">
    <property type="match status" value="1"/>
</dbReference>
<dbReference type="Pfam" id="PF17677">
    <property type="entry name" value="Glyco_hydro38C2"/>
    <property type="match status" value="1"/>
</dbReference>
<dbReference type="SUPFAM" id="SSF74650">
    <property type="entry name" value="Galactose mutarotase-like"/>
    <property type="match status" value="1"/>
</dbReference>
<name>A0A7R9E873_9NEOP</name>
<dbReference type="InterPro" id="IPR048534">
    <property type="entry name" value="Man2a1-like_dom"/>
</dbReference>
<accession>A0A7R9E873</accession>
<evidence type="ECO:0000259" key="1">
    <source>
        <dbReference type="Pfam" id="PF07748"/>
    </source>
</evidence>
<dbReference type="InterPro" id="IPR041147">
    <property type="entry name" value="GH38_C"/>
</dbReference>
<reference evidence="4" key="1">
    <citation type="submission" date="2020-11" db="EMBL/GenBank/DDBJ databases">
        <authorList>
            <person name="Tran Van P."/>
        </authorList>
    </citation>
    <scope>NUCLEOTIDE SEQUENCE</scope>
</reference>
<dbReference type="AlphaFoldDB" id="A0A7R9E873"/>
<evidence type="ECO:0000259" key="2">
    <source>
        <dbReference type="Pfam" id="PF17677"/>
    </source>
</evidence>
<dbReference type="Gene3D" id="2.70.98.30">
    <property type="entry name" value="Golgi alpha-mannosidase II, domain 4"/>
    <property type="match status" value="1"/>
</dbReference>
<dbReference type="InterPro" id="IPR011682">
    <property type="entry name" value="Glyco_hydro_38_C"/>
</dbReference>
<feature type="domain" description="Glycosyl hydrolase family 38 C-terminal" evidence="1">
    <location>
        <begin position="186"/>
        <end position="388"/>
    </location>
</feature>
<evidence type="ECO:0008006" key="5">
    <source>
        <dbReference type="Google" id="ProtNLM"/>
    </source>
</evidence>
<feature type="domain" description="Glycosyl hydrolases family 38 C-terminal" evidence="2">
    <location>
        <begin position="501"/>
        <end position="600"/>
    </location>
</feature>
<dbReference type="InterPro" id="IPR013780">
    <property type="entry name" value="Glyco_hydro_b"/>
</dbReference>
<dbReference type="InterPro" id="IPR050843">
    <property type="entry name" value="Glycosyl_Hydrlase_38"/>
</dbReference>
<dbReference type="FunFam" id="2.60.40.1180:FF:000018">
    <property type="entry name" value="Alpha-mannosidase"/>
    <property type="match status" value="1"/>
</dbReference>
<evidence type="ECO:0000259" key="3">
    <source>
        <dbReference type="Pfam" id="PF21260"/>
    </source>
</evidence>